<dbReference type="Proteomes" id="UP001180087">
    <property type="component" value="Chromosome"/>
</dbReference>
<dbReference type="PRINTS" id="PR00598">
    <property type="entry name" value="HTHMARR"/>
</dbReference>
<dbReference type="Pfam" id="PF01047">
    <property type="entry name" value="MarR"/>
    <property type="match status" value="1"/>
</dbReference>
<dbReference type="InterPro" id="IPR000835">
    <property type="entry name" value="HTH_MarR-typ"/>
</dbReference>
<evidence type="ECO:0000256" key="2">
    <source>
        <dbReference type="ARBA" id="ARBA00023125"/>
    </source>
</evidence>
<proteinExistence type="predicted"/>
<protein>
    <submittedName>
        <fullName evidence="5">MarR family transcriptional regulator</fullName>
    </submittedName>
</protein>
<keyword evidence="2" id="KW-0238">DNA-binding</keyword>
<keyword evidence="6" id="KW-1185">Reference proteome</keyword>
<evidence type="ECO:0000313" key="5">
    <source>
        <dbReference type="EMBL" id="WLV24380.1"/>
    </source>
</evidence>
<dbReference type="RefSeq" id="WP_348027345.1">
    <property type="nucleotide sequence ID" value="NZ_CP129113.1"/>
</dbReference>
<sequence length="149" mass="17181">MELHDMLEMESELRKIAQRITHEWKCHVGGKFSRTEVLVMYRLMTEGRQRASQLAECLSITTGGLTGITDRLVQGGYIERKRDTEDRRVVYLSIAEPGKQELYKMREARETFVHNVFKDFTTDELGQLKLVASKLLNNLDSMSQAKALD</sequence>
<reference evidence="5" key="1">
    <citation type="submission" date="2023-06" db="EMBL/GenBank/DDBJ databases">
        <title>A Treasure from Seagulls: Isolation and Description of Aciduricobacillus qingdaonensis gen. nov., sp. nov., a Rare Obligately Uric Acid-utilizing Member in the Family Bacillaceae.</title>
        <authorList>
            <person name="Liu W."/>
            <person name="Wang B."/>
        </authorList>
    </citation>
    <scope>NUCLEOTIDE SEQUENCE</scope>
    <source>
        <strain evidence="5">44XB</strain>
    </source>
</reference>
<keyword evidence="1" id="KW-0805">Transcription regulation</keyword>
<dbReference type="Gene3D" id="1.10.10.10">
    <property type="entry name" value="Winged helix-like DNA-binding domain superfamily/Winged helix DNA-binding domain"/>
    <property type="match status" value="1"/>
</dbReference>
<name>A0ABY9KUZ3_9BACI</name>
<dbReference type="SUPFAM" id="SSF46785">
    <property type="entry name" value="Winged helix' DNA-binding domain"/>
    <property type="match status" value="1"/>
</dbReference>
<evidence type="ECO:0000313" key="6">
    <source>
        <dbReference type="Proteomes" id="UP001180087"/>
    </source>
</evidence>
<dbReference type="EMBL" id="CP129113">
    <property type="protein sequence ID" value="WLV24380.1"/>
    <property type="molecule type" value="Genomic_DNA"/>
</dbReference>
<dbReference type="InterPro" id="IPR036390">
    <property type="entry name" value="WH_DNA-bd_sf"/>
</dbReference>
<dbReference type="PANTHER" id="PTHR42756">
    <property type="entry name" value="TRANSCRIPTIONAL REGULATOR, MARR"/>
    <property type="match status" value="1"/>
</dbReference>
<keyword evidence="3" id="KW-0804">Transcription</keyword>
<accession>A0ABY9KUZ3</accession>
<dbReference type="PANTHER" id="PTHR42756:SF1">
    <property type="entry name" value="TRANSCRIPTIONAL REPRESSOR OF EMRAB OPERON"/>
    <property type="match status" value="1"/>
</dbReference>
<feature type="domain" description="HTH marR-type" evidence="4">
    <location>
        <begin position="6"/>
        <end position="137"/>
    </location>
</feature>
<dbReference type="InterPro" id="IPR036388">
    <property type="entry name" value="WH-like_DNA-bd_sf"/>
</dbReference>
<evidence type="ECO:0000256" key="1">
    <source>
        <dbReference type="ARBA" id="ARBA00023015"/>
    </source>
</evidence>
<gene>
    <name evidence="5" type="ORF">QR721_12160</name>
</gene>
<evidence type="ECO:0000259" key="4">
    <source>
        <dbReference type="PROSITE" id="PS50995"/>
    </source>
</evidence>
<organism evidence="5 6">
    <name type="scientific">Aciduricibacillus chroicocephali</name>
    <dbReference type="NCBI Taxonomy" id="3054939"/>
    <lineage>
        <taxon>Bacteria</taxon>
        <taxon>Bacillati</taxon>
        <taxon>Bacillota</taxon>
        <taxon>Bacilli</taxon>
        <taxon>Bacillales</taxon>
        <taxon>Bacillaceae</taxon>
        <taxon>Aciduricibacillus</taxon>
    </lineage>
</organism>
<dbReference type="SMART" id="SM00347">
    <property type="entry name" value="HTH_MARR"/>
    <property type="match status" value="1"/>
</dbReference>
<evidence type="ECO:0000256" key="3">
    <source>
        <dbReference type="ARBA" id="ARBA00023163"/>
    </source>
</evidence>
<dbReference type="PROSITE" id="PS50995">
    <property type="entry name" value="HTH_MARR_2"/>
    <property type="match status" value="1"/>
</dbReference>